<keyword evidence="4" id="KW-0677">Repeat</keyword>
<evidence type="ECO:0000256" key="9">
    <source>
        <dbReference type="ARBA" id="ARBA00023163"/>
    </source>
</evidence>
<dbReference type="GO" id="GO:0000981">
    <property type="term" value="F:DNA-binding transcription factor activity, RNA polymerase II-specific"/>
    <property type="evidence" value="ECO:0007669"/>
    <property type="project" value="InterPro"/>
</dbReference>
<keyword evidence="10" id="KW-0539">Nucleus</keyword>
<dbReference type="GeneID" id="30032939"/>
<keyword evidence="5 11" id="KW-0863">Zinc-finger</keyword>
<dbReference type="PROSITE" id="PS00028">
    <property type="entry name" value="ZINC_FINGER_C2H2_1"/>
    <property type="match status" value="2"/>
</dbReference>
<keyword evidence="7" id="KW-0805">Transcription regulation</keyword>
<evidence type="ECO:0000259" key="13">
    <source>
        <dbReference type="PROSITE" id="PS50157"/>
    </source>
</evidence>
<evidence type="ECO:0000313" key="14">
    <source>
        <dbReference type="EMBL" id="ANB12889.1"/>
    </source>
</evidence>
<accession>A0A167DGE8</accession>
<dbReference type="AlphaFoldDB" id="A0A167DGE8"/>
<evidence type="ECO:0000256" key="12">
    <source>
        <dbReference type="SAM" id="MobiDB-lite"/>
    </source>
</evidence>
<keyword evidence="8" id="KW-0238">DNA-binding</keyword>
<keyword evidence="6" id="KW-0862">Zinc</keyword>
<evidence type="ECO:0000256" key="7">
    <source>
        <dbReference type="ARBA" id="ARBA00023015"/>
    </source>
</evidence>
<evidence type="ECO:0000256" key="3">
    <source>
        <dbReference type="ARBA" id="ARBA00022723"/>
    </source>
</evidence>
<dbReference type="GO" id="GO:0008270">
    <property type="term" value="F:zinc ion binding"/>
    <property type="evidence" value="ECO:0007669"/>
    <property type="project" value="UniProtKB-KW"/>
</dbReference>
<keyword evidence="9" id="KW-0804">Transcription</keyword>
<reference evidence="14 15" key="1">
    <citation type="submission" date="2016-02" db="EMBL/GenBank/DDBJ databases">
        <title>Complete genome sequence and transcriptome regulation of the pentose utilising yeast Sugiyamaella lignohabitans.</title>
        <authorList>
            <person name="Bellasio M."/>
            <person name="Peymann A."/>
            <person name="Valli M."/>
            <person name="Sipitzky M."/>
            <person name="Graf A."/>
            <person name="Sauer M."/>
            <person name="Marx H."/>
            <person name="Mattanovich D."/>
        </authorList>
    </citation>
    <scope>NUCLEOTIDE SEQUENCE [LARGE SCALE GENOMIC DNA]</scope>
    <source>
        <strain evidence="14 15">CBS 10342</strain>
    </source>
</reference>
<evidence type="ECO:0000256" key="11">
    <source>
        <dbReference type="PROSITE-ProRule" id="PRU00042"/>
    </source>
</evidence>
<feature type="compositionally biased region" description="Low complexity" evidence="12">
    <location>
        <begin position="526"/>
        <end position="535"/>
    </location>
</feature>
<sequence length="570" mass="60909">MSAYSPMLTVSSLGRHSLLLQEDEFSLEATVADHTLGLDSWQATGHPLVTSHHSLAPVVVPPNYSSTTPPLLQVSGDDDSLSSYSTSPVTPSYSYGPNIAGLPHDSSSTLVNYYYSPPQGPIGLGIDFSESPIHYQESLADFCLGGEKPKFSNDQFFSLTDSPISIISTSPMDTSFCDPKSLELAADQMSAESQPVLETKVPAAATVSTGAATAPSGATTTTAGTVVTAGESSIMATSTTSLTSIDFEPKAKATRRRSSAKKDRKKSEAGPKDRKKSETPASESTTPRPRVRKRKSELSLDLSEIDNTTTSTPIATASKDSAKIPVRVAAPPRKRRKSSQPASSTSHVGSSGATIVTFSAVSPVSPHLTAETLASLPVDIASPGAESDATIEEEDIPSPINPDDFEYEASLTKDDKSLRSDRCCSKAGSDHTHASSSKSDSKSQSGSTSLPVTVYRRGRKPSNNDDSSKPFLCEDCNRTFRRQEHLKRHYRSLHTGEKPFECEDCGKKFSRSDNLAQHMRIHARHTGSTTSTTSTLDDDSSATASGDDENDTDSDSERAVKTTSSRKDHK</sequence>
<dbReference type="GO" id="GO:0005634">
    <property type="term" value="C:nucleus"/>
    <property type="evidence" value="ECO:0007669"/>
    <property type="project" value="UniProtKB-SubCell"/>
</dbReference>
<feature type="compositionally biased region" description="Acidic residues" evidence="12">
    <location>
        <begin position="536"/>
        <end position="554"/>
    </location>
</feature>
<dbReference type="Gene3D" id="3.30.160.60">
    <property type="entry name" value="Classic Zinc Finger"/>
    <property type="match status" value="2"/>
</dbReference>
<comment type="subcellular location">
    <subcellularLocation>
        <location evidence="2">Nucleus</location>
    </subcellularLocation>
</comment>
<evidence type="ECO:0000256" key="8">
    <source>
        <dbReference type="ARBA" id="ARBA00023125"/>
    </source>
</evidence>
<feature type="compositionally biased region" description="Polar residues" evidence="12">
    <location>
        <begin position="305"/>
        <end position="319"/>
    </location>
</feature>
<name>A0A167DGE8_9ASCO</name>
<keyword evidence="15" id="KW-1185">Reference proteome</keyword>
<protein>
    <submittedName>
        <fullName evidence="14">Com2p</fullName>
    </submittedName>
</protein>
<dbReference type="EMBL" id="CP014501">
    <property type="protein sequence ID" value="ANB12889.1"/>
    <property type="molecule type" value="Genomic_DNA"/>
</dbReference>
<dbReference type="PANTHER" id="PTHR40626:SF11">
    <property type="entry name" value="ZINC FINGER PROTEIN YPR022C"/>
    <property type="match status" value="1"/>
</dbReference>
<dbReference type="Proteomes" id="UP000189580">
    <property type="component" value="Chromosome a"/>
</dbReference>
<proteinExistence type="predicted"/>
<dbReference type="SMART" id="SM00355">
    <property type="entry name" value="ZnF_C2H2"/>
    <property type="match status" value="2"/>
</dbReference>
<feature type="compositionally biased region" description="Low complexity" evidence="12">
    <location>
        <begin position="434"/>
        <end position="449"/>
    </location>
</feature>
<evidence type="ECO:0000256" key="6">
    <source>
        <dbReference type="ARBA" id="ARBA00022833"/>
    </source>
</evidence>
<dbReference type="InterPro" id="IPR051059">
    <property type="entry name" value="VerF-like"/>
</dbReference>
<feature type="compositionally biased region" description="Basic residues" evidence="12">
    <location>
        <begin position="252"/>
        <end position="264"/>
    </location>
</feature>
<evidence type="ECO:0000256" key="10">
    <source>
        <dbReference type="ARBA" id="ARBA00023242"/>
    </source>
</evidence>
<feature type="compositionally biased region" description="Basic and acidic residues" evidence="12">
    <location>
        <begin position="411"/>
        <end position="433"/>
    </location>
</feature>
<dbReference type="OrthoDB" id="654211at2759"/>
<evidence type="ECO:0000313" key="15">
    <source>
        <dbReference type="Proteomes" id="UP000189580"/>
    </source>
</evidence>
<keyword evidence="3" id="KW-0479">Metal-binding</keyword>
<dbReference type="PROSITE" id="PS50157">
    <property type="entry name" value="ZINC_FINGER_C2H2_2"/>
    <property type="match status" value="2"/>
</dbReference>
<feature type="region of interest" description="Disordered" evidence="12">
    <location>
        <begin position="246"/>
        <end position="351"/>
    </location>
</feature>
<dbReference type="RefSeq" id="XP_018735366.1">
    <property type="nucleotide sequence ID" value="XM_018878020.1"/>
</dbReference>
<dbReference type="KEGG" id="slb:AWJ20_1167"/>
<dbReference type="InterPro" id="IPR036236">
    <property type="entry name" value="Znf_C2H2_sf"/>
</dbReference>
<feature type="domain" description="C2H2-type" evidence="13">
    <location>
        <begin position="471"/>
        <end position="499"/>
    </location>
</feature>
<feature type="compositionally biased region" description="Basic and acidic residues" evidence="12">
    <location>
        <begin position="265"/>
        <end position="278"/>
    </location>
</feature>
<dbReference type="InterPro" id="IPR013087">
    <property type="entry name" value="Znf_C2H2_type"/>
</dbReference>
<dbReference type="SUPFAM" id="SSF57667">
    <property type="entry name" value="beta-beta-alpha zinc fingers"/>
    <property type="match status" value="1"/>
</dbReference>
<feature type="compositionally biased region" description="Polar residues" evidence="12">
    <location>
        <begin position="339"/>
        <end position="351"/>
    </location>
</feature>
<evidence type="ECO:0000256" key="5">
    <source>
        <dbReference type="ARBA" id="ARBA00022771"/>
    </source>
</evidence>
<organism evidence="14 15">
    <name type="scientific">Sugiyamaella lignohabitans</name>
    <dbReference type="NCBI Taxonomy" id="796027"/>
    <lineage>
        <taxon>Eukaryota</taxon>
        <taxon>Fungi</taxon>
        <taxon>Dikarya</taxon>
        <taxon>Ascomycota</taxon>
        <taxon>Saccharomycotina</taxon>
        <taxon>Dipodascomycetes</taxon>
        <taxon>Dipodascales</taxon>
        <taxon>Trichomonascaceae</taxon>
        <taxon>Sugiyamaella</taxon>
    </lineage>
</organism>
<dbReference type="PANTHER" id="PTHR40626">
    <property type="entry name" value="MIP31509P"/>
    <property type="match status" value="1"/>
</dbReference>
<evidence type="ECO:0000256" key="4">
    <source>
        <dbReference type="ARBA" id="ARBA00022737"/>
    </source>
</evidence>
<comment type="function">
    <text evidence="1">May be involved in transcriptional regulation.</text>
</comment>
<dbReference type="Pfam" id="PF00096">
    <property type="entry name" value="zf-C2H2"/>
    <property type="match status" value="2"/>
</dbReference>
<dbReference type="FunFam" id="3.30.160.60:FF:000097">
    <property type="entry name" value="Zinc finger protein"/>
    <property type="match status" value="1"/>
</dbReference>
<feature type="domain" description="C2H2-type" evidence="13">
    <location>
        <begin position="500"/>
        <end position="530"/>
    </location>
</feature>
<dbReference type="GO" id="GO:0000978">
    <property type="term" value="F:RNA polymerase II cis-regulatory region sequence-specific DNA binding"/>
    <property type="evidence" value="ECO:0007669"/>
    <property type="project" value="InterPro"/>
</dbReference>
<feature type="region of interest" description="Disordered" evidence="12">
    <location>
        <begin position="374"/>
        <end position="474"/>
    </location>
</feature>
<dbReference type="FunFam" id="3.30.160.60:FF:000141">
    <property type="entry name" value="C2H2 zinc finger protein"/>
    <property type="match status" value="1"/>
</dbReference>
<evidence type="ECO:0000256" key="2">
    <source>
        <dbReference type="ARBA" id="ARBA00004123"/>
    </source>
</evidence>
<evidence type="ECO:0000256" key="1">
    <source>
        <dbReference type="ARBA" id="ARBA00003767"/>
    </source>
</evidence>
<gene>
    <name evidence="14" type="primary">COM2</name>
    <name evidence="14" type="ORF">AWJ20_1167</name>
</gene>
<feature type="region of interest" description="Disordered" evidence="12">
    <location>
        <begin position="522"/>
        <end position="570"/>
    </location>
</feature>
<dbReference type="GO" id="GO:0000785">
    <property type="term" value="C:chromatin"/>
    <property type="evidence" value="ECO:0007669"/>
    <property type="project" value="TreeGrafter"/>
</dbReference>